<feature type="compositionally biased region" description="Polar residues" evidence="1">
    <location>
        <begin position="461"/>
        <end position="477"/>
    </location>
</feature>
<evidence type="ECO:0000313" key="2">
    <source>
        <dbReference type="EMBL" id="KAF1958538.1"/>
    </source>
</evidence>
<feature type="compositionally biased region" description="Basic and acidic residues" evidence="1">
    <location>
        <begin position="501"/>
        <end position="510"/>
    </location>
</feature>
<evidence type="ECO:0000313" key="3">
    <source>
        <dbReference type="Proteomes" id="UP000800035"/>
    </source>
</evidence>
<feature type="compositionally biased region" description="Low complexity" evidence="1">
    <location>
        <begin position="352"/>
        <end position="370"/>
    </location>
</feature>
<feature type="compositionally biased region" description="Low complexity" evidence="1">
    <location>
        <begin position="556"/>
        <end position="567"/>
    </location>
</feature>
<evidence type="ECO:0000256" key="1">
    <source>
        <dbReference type="SAM" id="MobiDB-lite"/>
    </source>
</evidence>
<feature type="compositionally biased region" description="Low complexity" evidence="1">
    <location>
        <begin position="409"/>
        <end position="425"/>
    </location>
</feature>
<feature type="region of interest" description="Disordered" evidence="1">
    <location>
        <begin position="1"/>
        <end position="24"/>
    </location>
</feature>
<feature type="region of interest" description="Disordered" evidence="1">
    <location>
        <begin position="347"/>
        <end position="747"/>
    </location>
</feature>
<proteinExistence type="predicted"/>
<feature type="compositionally biased region" description="Polar residues" evidence="1">
    <location>
        <begin position="371"/>
        <end position="392"/>
    </location>
</feature>
<feature type="region of interest" description="Disordered" evidence="1">
    <location>
        <begin position="134"/>
        <end position="199"/>
    </location>
</feature>
<keyword evidence="3" id="KW-1185">Reference proteome</keyword>
<feature type="compositionally biased region" description="Polar residues" evidence="1">
    <location>
        <begin position="568"/>
        <end position="578"/>
    </location>
</feature>
<feature type="compositionally biased region" description="Basic and acidic residues" evidence="1">
    <location>
        <begin position="180"/>
        <end position="199"/>
    </location>
</feature>
<gene>
    <name evidence="2" type="ORF">CC80DRAFT_14322</name>
</gene>
<dbReference type="AlphaFoldDB" id="A0A6A5U1K7"/>
<dbReference type="OrthoDB" id="3779124at2759"/>
<feature type="compositionally biased region" description="Low complexity" evidence="1">
    <location>
        <begin position="511"/>
        <end position="525"/>
    </location>
</feature>
<feature type="compositionally biased region" description="Low complexity" evidence="1">
    <location>
        <begin position="619"/>
        <end position="636"/>
    </location>
</feature>
<protein>
    <submittedName>
        <fullName evidence="2">Uncharacterized protein</fullName>
    </submittedName>
</protein>
<dbReference type="EMBL" id="ML976986">
    <property type="protein sequence ID" value="KAF1958538.1"/>
    <property type="molecule type" value="Genomic_DNA"/>
</dbReference>
<feature type="compositionally biased region" description="Acidic residues" evidence="1">
    <location>
        <begin position="652"/>
        <end position="669"/>
    </location>
</feature>
<dbReference type="Proteomes" id="UP000800035">
    <property type="component" value="Unassembled WGS sequence"/>
</dbReference>
<feature type="compositionally biased region" description="Polar residues" evidence="1">
    <location>
        <begin position="433"/>
        <end position="453"/>
    </location>
</feature>
<name>A0A6A5U1K7_9PLEO</name>
<reference evidence="2" key="1">
    <citation type="journal article" date="2020" name="Stud. Mycol.">
        <title>101 Dothideomycetes genomes: a test case for predicting lifestyles and emergence of pathogens.</title>
        <authorList>
            <person name="Haridas S."/>
            <person name="Albert R."/>
            <person name="Binder M."/>
            <person name="Bloem J."/>
            <person name="Labutti K."/>
            <person name="Salamov A."/>
            <person name="Andreopoulos B."/>
            <person name="Baker S."/>
            <person name="Barry K."/>
            <person name="Bills G."/>
            <person name="Bluhm B."/>
            <person name="Cannon C."/>
            <person name="Castanera R."/>
            <person name="Culley D."/>
            <person name="Daum C."/>
            <person name="Ezra D."/>
            <person name="Gonzalez J."/>
            <person name="Henrissat B."/>
            <person name="Kuo A."/>
            <person name="Liang C."/>
            <person name="Lipzen A."/>
            <person name="Lutzoni F."/>
            <person name="Magnuson J."/>
            <person name="Mondo S."/>
            <person name="Nolan M."/>
            <person name="Ohm R."/>
            <person name="Pangilinan J."/>
            <person name="Park H.-J."/>
            <person name="Ramirez L."/>
            <person name="Alfaro M."/>
            <person name="Sun H."/>
            <person name="Tritt A."/>
            <person name="Yoshinaga Y."/>
            <person name="Zwiers L.-H."/>
            <person name="Turgeon B."/>
            <person name="Goodwin S."/>
            <person name="Spatafora J."/>
            <person name="Crous P."/>
            <person name="Grigoriev I."/>
        </authorList>
    </citation>
    <scope>NUCLEOTIDE SEQUENCE</scope>
    <source>
        <strain evidence="2">CBS 675.92</strain>
    </source>
</reference>
<sequence length="747" mass="81419">MVSRYPPASRNHRASVYVGPDDNVAEDRELNDSRLRRAITYLADEGGDDDPALYIQRVQQIDDGIINQYRDEDYMFDANLYRRLRSMVREVQHDFQAAAQEESSVDFEESDVSMEDLPPQALYRSHSYSELDFADHAQSDPPGSNEDLPVETVMNDGPRRAIGNDNAIEIPSNSEDEEVEWHTPESSESEGHLPEPPPEEIREKRYLYGGPNNTAEKRQVGLAILPFGENFFMQDWESKKIDYDLIESAKKRAGDQNQPIMTNVPYNWVSTALNPRETDSGSRYKLPANAGLRERLRAKQTGSLAEEITKFNQGHIPQEKGKARTLAKRSYVPRIFLKQVINERVAPSANKGASPSTSGSSRSRSAAGSSNTGKTQSTAGKQNKSTDISSRPKTPESSESRTVNHNSPKVGTPTKGSTSKSSGVGNLFGGIIPQQTSKDAPQKARPTTSTSKKAPNEAKSPKTSGNAPSKASKQTGSAVLAKRNAPDSGPIRTWSMRKNPKKNEPTKEDTPSTQRSSSTKPTTTPKKAKDLPPMEPYDTTALFEKYSKDKANRSLKAAPKQKAANAQSVSASKTQVATRGSPASVRAATPLKHPIVKIPAAPRRGPGRPRKNPLPTNPSPVKARASSVAAAAGLPVKQKRTVVADPAYLESASEDDSESYSEEEEDDDPYREYGRSVSATRGKGKAATPATSSKRKVGFAAQEAPPTKRRKGPVSTPKSALKKKGSAAMPKGPLKSAYQLRSRQVGE</sequence>
<accession>A0A6A5U1K7</accession>
<organism evidence="2 3">
    <name type="scientific">Byssothecium circinans</name>
    <dbReference type="NCBI Taxonomy" id="147558"/>
    <lineage>
        <taxon>Eukaryota</taxon>
        <taxon>Fungi</taxon>
        <taxon>Dikarya</taxon>
        <taxon>Ascomycota</taxon>
        <taxon>Pezizomycotina</taxon>
        <taxon>Dothideomycetes</taxon>
        <taxon>Pleosporomycetidae</taxon>
        <taxon>Pleosporales</taxon>
        <taxon>Massarineae</taxon>
        <taxon>Massarinaceae</taxon>
        <taxon>Byssothecium</taxon>
    </lineage>
</organism>